<reference evidence="3 4" key="1">
    <citation type="submission" date="2023-11" db="EMBL/GenBank/DDBJ databases">
        <authorList>
            <person name="Bao R."/>
        </authorList>
    </citation>
    <scope>NUCLEOTIDE SEQUENCE [LARGE SCALE GENOMIC DNA]</scope>
    <source>
        <strain evidence="3 4">PJ23</strain>
    </source>
</reference>
<protein>
    <submittedName>
        <fullName evidence="3">Tripartite tricarboxylate transporter TctB family protein</fullName>
    </submittedName>
</protein>
<keyword evidence="4" id="KW-1185">Reference proteome</keyword>
<dbReference type="Pfam" id="PF07331">
    <property type="entry name" value="TctB"/>
    <property type="match status" value="1"/>
</dbReference>
<dbReference type="InterPro" id="IPR009936">
    <property type="entry name" value="DUF1468"/>
</dbReference>
<accession>A0ABU4RT88</accession>
<feature type="transmembrane region" description="Helical" evidence="1">
    <location>
        <begin position="104"/>
        <end position="135"/>
    </location>
</feature>
<feature type="transmembrane region" description="Helical" evidence="1">
    <location>
        <begin position="63"/>
        <end position="83"/>
    </location>
</feature>
<proteinExistence type="predicted"/>
<evidence type="ECO:0000313" key="3">
    <source>
        <dbReference type="EMBL" id="MDX6806011.1"/>
    </source>
</evidence>
<evidence type="ECO:0000259" key="2">
    <source>
        <dbReference type="Pfam" id="PF07331"/>
    </source>
</evidence>
<gene>
    <name evidence="3" type="ORF">SCD90_08035</name>
</gene>
<dbReference type="RefSeq" id="WP_319844143.1">
    <property type="nucleotide sequence ID" value="NZ_JAXAFJ010000004.1"/>
</dbReference>
<feature type="transmembrane region" description="Helical" evidence="1">
    <location>
        <begin position="141"/>
        <end position="164"/>
    </location>
</feature>
<feature type="transmembrane region" description="Helical" evidence="1">
    <location>
        <begin position="25"/>
        <end position="43"/>
    </location>
</feature>
<dbReference type="EMBL" id="JAXAFJ010000004">
    <property type="protein sequence ID" value="MDX6806011.1"/>
    <property type="molecule type" value="Genomic_DNA"/>
</dbReference>
<dbReference type="Proteomes" id="UP001274321">
    <property type="component" value="Unassembled WGS sequence"/>
</dbReference>
<evidence type="ECO:0000256" key="1">
    <source>
        <dbReference type="SAM" id="Phobius"/>
    </source>
</evidence>
<feature type="domain" description="DUF1468" evidence="2">
    <location>
        <begin position="29"/>
        <end position="167"/>
    </location>
</feature>
<keyword evidence="1" id="KW-1133">Transmembrane helix</keyword>
<name>A0ABU4RT88_9HYPH</name>
<keyword evidence="1" id="KW-0812">Transmembrane</keyword>
<keyword evidence="1" id="KW-0472">Membrane</keyword>
<evidence type="ECO:0000313" key="4">
    <source>
        <dbReference type="Proteomes" id="UP001274321"/>
    </source>
</evidence>
<organism evidence="3 4">
    <name type="scientific">Terrihabitans rhizophilus</name>
    <dbReference type="NCBI Taxonomy" id="3092662"/>
    <lineage>
        <taxon>Bacteria</taxon>
        <taxon>Pseudomonadati</taxon>
        <taxon>Pseudomonadota</taxon>
        <taxon>Alphaproteobacteria</taxon>
        <taxon>Hyphomicrobiales</taxon>
        <taxon>Terrihabitans</taxon>
    </lineage>
</organism>
<comment type="caution">
    <text evidence="3">The sequence shown here is derived from an EMBL/GenBank/DDBJ whole genome shotgun (WGS) entry which is preliminary data.</text>
</comment>
<sequence length="177" mass="19769">MSVHEEGAQPEAGHDPHEYTVSVRLIDQIVALALMALGTVVMWDSHRIGIGWAGDGPESGYFPFYIGALMFIASAITFVMNIVTKTPDRSNFVEKTGFKSVLKVFIPTVIYVLLIDYLGIYVSSALFIAFFMYWLGKYSPMIIAPVAVGVPVFLFFMFEIWFLLPLPKGPLEIMLGY</sequence>